<evidence type="ECO:0000313" key="1">
    <source>
        <dbReference type="EMBL" id="KAI8428479.1"/>
    </source>
</evidence>
<keyword evidence="2" id="KW-1185">Reference proteome</keyword>
<accession>A0ACC0JWC9</accession>
<sequence length="776" mass="87502">MSQRPATTKWLWCLLAWFAGPFWSPVGSVTGRTPPKNPTTIEAQAKFFQDFFSVQLSPYKIEFGHVCEDPNTWEQRYEKKDFKNHRDMGKVRWGDKKGGYGEHYWDLNHAGHTGDHGNDEYDGSSDDGSYKHDLDHAYDGNDGHDSHDNHDSYDEPSEQAPSYGTEEYDPEKAAKYDENGRAKRAYPRIKTERKHIREEEMYEEEPQVKPQPQAKPQKGNLKIKERLQAASTQQVENVADDNTDTEQQPPKRRRQQRRQQQLQENDSVSEQQQNQDNQQKEEPNNQEPQQNQPQQQQHQQPQQYYAQRQTENQFVPYEQGAGVRQHHRPEISAAASAPRLFLEPTTGHVVAAAPVDGRVESDGTYKRLYLPYIESVAKDGTIKILTSEDLLGLAKKLEAGDIPVTTIHRIIGVNNFNNTLSDHQLRRMANHEVAAIVNPEDMKKPGFGHLFLTIDDKGIIQTFIYNLTLEEAMEKAKNEAGCSNLKGTSVTSSPPSVPQFSFTRTEYDTTIPMASAGHLPSATNVELARFTSSSFKWPSRATPETLENIVFRVNNHNSIDRITVIHMINEVPFAQEHVRFHADQSNIIMGFSLYTISMPTFLTPGRHGYSVRFSRTRPDALAVATSQYYGLAGGGTLFFLELAPDGATIWDPESEACLSTFAGHSQLVYTAAFSPHSPATFASVSGDGHLKLWSCTEPSRPAAVVKAHDAEVLSCDWSRLETHALATAGSDGLDVNARSEECNFPHTPLRIWDLKRGCEPLETIRHHSEFTTLSKD</sequence>
<name>A0ACC0JWC9_CHOFU</name>
<evidence type="ECO:0000313" key="2">
    <source>
        <dbReference type="Proteomes" id="UP001064048"/>
    </source>
</evidence>
<protein>
    <submittedName>
        <fullName evidence="1">Uncharacterized protein</fullName>
    </submittedName>
</protein>
<organism evidence="1 2">
    <name type="scientific">Choristoneura fumiferana</name>
    <name type="common">Spruce budworm moth</name>
    <name type="synonym">Archips fumiferana</name>
    <dbReference type="NCBI Taxonomy" id="7141"/>
    <lineage>
        <taxon>Eukaryota</taxon>
        <taxon>Metazoa</taxon>
        <taxon>Ecdysozoa</taxon>
        <taxon>Arthropoda</taxon>
        <taxon>Hexapoda</taxon>
        <taxon>Insecta</taxon>
        <taxon>Pterygota</taxon>
        <taxon>Neoptera</taxon>
        <taxon>Endopterygota</taxon>
        <taxon>Lepidoptera</taxon>
        <taxon>Glossata</taxon>
        <taxon>Ditrysia</taxon>
        <taxon>Tortricoidea</taxon>
        <taxon>Tortricidae</taxon>
        <taxon>Tortricinae</taxon>
        <taxon>Choristoneura</taxon>
    </lineage>
</organism>
<proteinExistence type="predicted"/>
<dbReference type="EMBL" id="CM046112">
    <property type="protein sequence ID" value="KAI8428479.1"/>
    <property type="molecule type" value="Genomic_DNA"/>
</dbReference>
<reference evidence="1 2" key="1">
    <citation type="journal article" date="2022" name="Genome Biol. Evol.">
        <title>The Spruce Budworm Genome: Reconstructing the Evolutionary History of Antifreeze Proteins.</title>
        <authorList>
            <person name="Beliveau C."/>
            <person name="Gagne P."/>
            <person name="Picq S."/>
            <person name="Vernygora O."/>
            <person name="Keeling C.I."/>
            <person name="Pinkney K."/>
            <person name="Doucet D."/>
            <person name="Wen F."/>
            <person name="Johnston J.S."/>
            <person name="Maaroufi H."/>
            <person name="Boyle B."/>
            <person name="Laroche J."/>
            <person name="Dewar K."/>
            <person name="Juretic N."/>
            <person name="Blackburn G."/>
            <person name="Nisole A."/>
            <person name="Brunet B."/>
            <person name="Brandao M."/>
            <person name="Lumley L."/>
            <person name="Duan J."/>
            <person name="Quan G."/>
            <person name="Lucarotti C.J."/>
            <person name="Roe A.D."/>
            <person name="Sperling F.A.H."/>
            <person name="Levesque R.C."/>
            <person name="Cusson M."/>
        </authorList>
    </citation>
    <scope>NUCLEOTIDE SEQUENCE [LARGE SCALE GENOMIC DNA]</scope>
    <source>
        <strain evidence="1">Glfc:IPQL:Cfum</strain>
    </source>
</reference>
<comment type="caution">
    <text evidence="1">The sequence shown here is derived from an EMBL/GenBank/DDBJ whole genome shotgun (WGS) entry which is preliminary data.</text>
</comment>
<dbReference type="Proteomes" id="UP001064048">
    <property type="component" value="Chromosome 12"/>
</dbReference>
<gene>
    <name evidence="1" type="ORF">MSG28_007282</name>
</gene>